<sequence length="394" mass="41390">MLTAWDTYPIPVSPPPGVTAPQVVSPGAEHHLHSREKYVVVFSSGNDGGSQQSVRSDAVILRPLSVNDRPAHAGAGDNKQRCGGLSRRKLWILGAVTAVILIGAIVGGVMGGILARKRSDPAAAPLTPDAQQHQNCAIAVSNLKANEASGNYQIFYQDLNTTDIRYRIVLGDAAAGEQNATLEIRPNANTALAAVARDSSETGQAAVHLYYVSTTEAGDICIAEAITDCVESTGKCTTSFNTIVTVMKDISPTTKLAAVLKDNSKPSPSVQVFFQARMGYLWMLQGTVTDGGPAAKVTSNWTVDQVGGGQAVEGSSIAATPALTPNTTLILFIHSRTGRLRGLPYQGETINLAGNDHNDGTIIKVDDTPLPNWNTDARLAACYNSMPGTAAASI</sequence>
<comment type="caution">
    <text evidence="2">The sequence shown here is derived from an EMBL/GenBank/DDBJ whole genome shotgun (WGS) entry which is preliminary data.</text>
</comment>
<dbReference type="Proteomes" id="UP001446871">
    <property type="component" value="Unassembled WGS sequence"/>
</dbReference>
<accession>A0ABR1W3J6</accession>
<reference evidence="2 3" key="1">
    <citation type="submission" date="2023-01" db="EMBL/GenBank/DDBJ databases">
        <title>Analysis of 21 Apiospora genomes using comparative genomics revels a genus with tremendous synthesis potential of carbohydrate active enzymes and secondary metabolites.</title>
        <authorList>
            <person name="Sorensen T."/>
        </authorList>
    </citation>
    <scope>NUCLEOTIDE SEQUENCE [LARGE SCALE GENOMIC DNA]</scope>
    <source>
        <strain evidence="2 3">CBS 83171</strain>
    </source>
</reference>
<dbReference type="EMBL" id="JAQQWM010000002">
    <property type="protein sequence ID" value="KAK8078059.1"/>
    <property type="molecule type" value="Genomic_DNA"/>
</dbReference>
<evidence type="ECO:0000313" key="3">
    <source>
        <dbReference type="Proteomes" id="UP001446871"/>
    </source>
</evidence>
<keyword evidence="1" id="KW-1133">Transmembrane helix</keyword>
<evidence type="ECO:0000256" key="1">
    <source>
        <dbReference type="SAM" id="Phobius"/>
    </source>
</evidence>
<feature type="transmembrane region" description="Helical" evidence="1">
    <location>
        <begin position="90"/>
        <end position="115"/>
    </location>
</feature>
<keyword evidence="1" id="KW-0472">Membrane</keyword>
<gene>
    <name evidence="2" type="ORF">PG996_004229</name>
</gene>
<evidence type="ECO:0008006" key="4">
    <source>
        <dbReference type="Google" id="ProtNLM"/>
    </source>
</evidence>
<protein>
    <recommendedName>
        <fullName evidence="4">Fucose-specific lectin</fullName>
    </recommendedName>
</protein>
<proteinExistence type="predicted"/>
<evidence type="ECO:0000313" key="2">
    <source>
        <dbReference type="EMBL" id="KAK8078059.1"/>
    </source>
</evidence>
<dbReference type="Gene3D" id="2.120.10.70">
    <property type="entry name" value="Fucose-specific lectin"/>
    <property type="match status" value="1"/>
</dbReference>
<name>A0ABR1W3J6_9PEZI</name>
<organism evidence="2 3">
    <name type="scientific">Apiospora saccharicola</name>
    <dbReference type="NCBI Taxonomy" id="335842"/>
    <lineage>
        <taxon>Eukaryota</taxon>
        <taxon>Fungi</taxon>
        <taxon>Dikarya</taxon>
        <taxon>Ascomycota</taxon>
        <taxon>Pezizomycotina</taxon>
        <taxon>Sordariomycetes</taxon>
        <taxon>Xylariomycetidae</taxon>
        <taxon>Amphisphaeriales</taxon>
        <taxon>Apiosporaceae</taxon>
        <taxon>Apiospora</taxon>
    </lineage>
</organism>
<keyword evidence="3" id="KW-1185">Reference proteome</keyword>
<keyword evidence="1" id="KW-0812">Transmembrane</keyword>
<dbReference type="SUPFAM" id="SSF89372">
    <property type="entry name" value="Fucose-specific lectin"/>
    <property type="match status" value="1"/>
</dbReference>